<organism evidence="7">
    <name type="scientific">hydrothermal vent metagenome</name>
    <dbReference type="NCBI Taxonomy" id="652676"/>
    <lineage>
        <taxon>unclassified sequences</taxon>
        <taxon>metagenomes</taxon>
        <taxon>ecological metagenomes</taxon>
    </lineage>
</organism>
<dbReference type="EMBL" id="UOFD01000068">
    <property type="protein sequence ID" value="VAW53920.1"/>
    <property type="molecule type" value="Genomic_DNA"/>
</dbReference>
<evidence type="ECO:0000256" key="4">
    <source>
        <dbReference type="ARBA" id="ARBA00022989"/>
    </source>
</evidence>
<evidence type="ECO:0000256" key="6">
    <source>
        <dbReference type="SAM" id="Phobius"/>
    </source>
</evidence>
<feature type="transmembrane region" description="Helical" evidence="6">
    <location>
        <begin position="74"/>
        <end position="92"/>
    </location>
</feature>
<evidence type="ECO:0000256" key="2">
    <source>
        <dbReference type="ARBA" id="ARBA00022475"/>
    </source>
</evidence>
<protein>
    <recommendedName>
        <fullName evidence="8">Periplasmic thiol:disulfide oxidoreductase DsbB, required for DsbA reoxidation</fullName>
    </recommendedName>
</protein>
<dbReference type="GO" id="GO:0015035">
    <property type="term" value="F:protein-disulfide reductase activity"/>
    <property type="evidence" value="ECO:0007669"/>
    <property type="project" value="InterPro"/>
</dbReference>
<reference evidence="7" key="1">
    <citation type="submission" date="2018-06" db="EMBL/GenBank/DDBJ databases">
        <authorList>
            <person name="Zhirakovskaya E."/>
        </authorList>
    </citation>
    <scope>NUCLEOTIDE SEQUENCE</scope>
</reference>
<accession>A0A3B0WMY3</accession>
<keyword evidence="2" id="KW-1003">Cell membrane</keyword>
<evidence type="ECO:0000256" key="1">
    <source>
        <dbReference type="ARBA" id="ARBA00004651"/>
    </source>
</evidence>
<dbReference type="AlphaFoldDB" id="A0A3B0WMY3"/>
<evidence type="ECO:0000256" key="3">
    <source>
        <dbReference type="ARBA" id="ARBA00022692"/>
    </source>
</evidence>
<evidence type="ECO:0000313" key="7">
    <source>
        <dbReference type="EMBL" id="VAW53920.1"/>
    </source>
</evidence>
<dbReference type="PANTHER" id="PTHR36570">
    <property type="entry name" value="DISULFIDE BOND FORMATION PROTEIN B"/>
    <property type="match status" value="1"/>
</dbReference>
<feature type="transmembrane region" description="Helical" evidence="6">
    <location>
        <begin position="104"/>
        <end position="122"/>
    </location>
</feature>
<dbReference type="InterPro" id="IPR023380">
    <property type="entry name" value="DsbB-like_sf"/>
</dbReference>
<sequence length="178" mass="19919">MNSIEYLRKISHNPWYWRSYILGGLALLITALVFQHILDELPCVVCIQIRLLITLLILVAIIGSLSCNASRKVGAISVFSHLSTIAIAAVLTERSYLLLGTERGFIFAACGFDLGLPAWFAIEKWLPWFYRIETSCGYTPELIFGITMAEALMVMSVFLLLISVTVFLAFIVPAKTKR</sequence>
<proteinExistence type="predicted"/>
<feature type="transmembrane region" description="Helical" evidence="6">
    <location>
        <begin position="15"/>
        <end position="34"/>
    </location>
</feature>
<comment type="subcellular location">
    <subcellularLocation>
        <location evidence="1">Cell membrane</location>
        <topology evidence="1">Multi-pass membrane protein</topology>
    </subcellularLocation>
</comment>
<keyword evidence="5 6" id="KW-0472">Membrane</keyword>
<dbReference type="Gene3D" id="1.20.1550.10">
    <property type="entry name" value="DsbB-like"/>
    <property type="match status" value="1"/>
</dbReference>
<name>A0A3B0WMY3_9ZZZZ</name>
<dbReference type="Pfam" id="PF02600">
    <property type="entry name" value="DsbB"/>
    <property type="match status" value="1"/>
</dbReference>
<dbReference type="InterPro" id="IPR050183">
    <property type="entry name" value="DsbB"/>
</dbReference>
<keyword evidence="4 6" id="KW-1133">Transmembrane helix</keyword>
<evidence type="ECO:0000256" key="5">
    <source>
        <dbReference type="ARBA" id="ARBA00023136"/>
    </source>
</evidence>
<keyword evidence="3 6" id="KW-0812">Transmembrane</keyword>
<feature type="transmembrane region" description="Helical" evidence="6">
    <location>
        <begin position="142"/>
        <end position="172"/>
    </location>
</feature>
<dbReference type="SUPFAM" id="SSF158442">
    <property type="entry name" value="DsbB-like"/>
    <property type="match status" value="1"/>
</dbReference>
<dbReference type="GO" id="GO:0006457">
    <property type="term" value="P:protein folding"/>
    <property type="evidence" value="ECO:0007669"/>
    <property type="project" value="InterPro"/>
</dbReference>
<dbReference type="InterPro" id="IPR003752">
    <property type="entry name" value="DiS_bond_form_DsbB/BdbC"/>
</dbReference>
<dbReference type="GO" id="GO:0005886">
    <property type="term" value="C:plasma membrane"/>
    <property type="evidence" value="ECO:0007669"/>
    <property type="project" value="UniProtKB-SubCell"/>
</dbReference>
<feature type="transmembrane region" description="Helical" evidence="6">
    <location>
        <begin position="41"/>
        <end position="62"/>
    </location>
</feature>
<evidence type="ECO:0008006" key="8">
    <source>
        <dbReference type="Google" id="ProtNLM"/>
    </source>
</evidence>
<gene>
    <name evidence="7" type="ORF">MNBD_GAMMA06-1549</name>
</gene>
<dbReference type="PANTHER" id="PTHR36570:SF3">
    <property type="entry name" value="DISULFIDE BOND FORMATION PROTEIN B"/>
    <property type="match status" value="1"/>
</dbReference>